<dbReference type="RefSeq" id="WP_378024127.1">
    <property type="nucleotide sequence ID" value="NZ_JBHSKG010000019.1"/>
</dbReference>
<accession>A0ABV9ZKH0</accession>
<sequence length="107" mass="11478">MTGPGAGQGFEVDMADLQRCADQSMQQMITALDQALAAWPIDPVPMVEAPGTAAARDLLLAVQGLNGRLLDRQQRGRGATVETRQALLDIHALYQRADQQTGASYGR</sequence>
<reference evidence="2" key="1">
    <citation type="journal article" date="2019" name="Int. J. Syst. Evol. Microbiol.">
        <title>The Global Catalogue of Microorganisms (GCM) 10K type strain sequencing project: providing services to taxonomists for standard genome sequencing and annotation.</title>
        <authorList>
            <consortium name="The Broad Institute Genomics Platform"/>
            <consortium name="The Broad Institute Genome Sequencing Center for Infectious Disease"/>
            <person name="Wu L."/>
            <person name="Ma J."/>
        </authorList>
    </citation>
    <scope>NUCLEOTIDE SEQUENCE [LARGE SCALE GENOMIC DNA]</scope>
    <source>
        <strain evidence="2">XZYJ18</strain>
    </source>
</reference>
<evidence type="ECO:0000313" key="1">
    <source>
        <dbReference type="EMBL" id="MFC5141993.1"/>
    </source>
</evidence>
<dbReference type="EMBL" id="JBHSKG010000019">
    <property type="protein sequence ID" value="MFC5141993.1"/>
    <property type="molecule type" value="Genomic_DNA"/>
</dbReference>
<dbReference type="Proteomes" id="UP001596175">
    <property type="component" value="Unassembled WGS sequence"/>
</dbReference>
<proteinExistence type="predicted"/>
<protein>
    <recommendedName>
        <fullName evidence="3">Flagellar protein FliT</fullName>
    </recommendedName>
</protein>
<gene>
    <name evidence="1" type="ORF">ACFPK1_27415</name>
</gene>
<evidence type="ECO:0008006" key="3">
    <source>
        <dbReference type="Google" id="ProtNLM"/>
    </source>
</evidence>
<evidence type="ECO:0000313" key="2">
    <source>
        <dbReference type="Proteomes" id="UP001596175"/>
    </source>
</evidence>
<name>A0ABV9ZKH0_9PSEU</name>
<organism evidence="1 2">
    <name type="scientific">Actinomycetospora rhizophila</name>
    <dbReference type="NCBI Taxonomy" id="1416876"/>
    <lineage>
        <taxon>Bacteria</taxon>
        <taxon>Bacillati</taxon>
        <taxon>Actinomycetota</taxon>
        <taxon>Actinomycetes</taxon>
        <taxon>Pseudonocardiales</taxon>
        <taxon>Pseudonocardiaceae</taxon>
        <taxon>Actinomycetospora</taxon>
    </lineage>
</organism>
<comment type="caution">
    <text evidence="1">The sequence shown here is derived from an EMBL/GenBank/DDBJ whole genome shotgun (WGS) entry which is preliminary data.</text>
</comment>
<keyword evidence="2" id="KW-1185">Reference proteome</keyword>